<dbReference type="InterPro" id="IPR028344">
    <property type="entry name" value="ParE1/4"/>
</dbReference>
<evidence type="ECO:0000313" key="6">
    <source>
        <dbReference type="Proteomes" id="UP000441102"/>
    </source>
</evidence>
<gene>
    <name evidence="4" type="ORF">F9L04_23640</name>
    <name evidence="5" type="ORF">F9L06_13290</name>
</gene>
<evidence type="ECO:0000256" key="3">
    <source>
        <dbReference type="PIRNR" id="PIRNR029218"/>
    </source>
</evidence>
<dbReference type="InterPro" id="IPR035093">
    <property type="entry name" value="RelE/ParE_toxin_dom_sf"/>
</dbReference>
<dbReference type="EMBL" id="WBWX01000004">
    <property type="protein sequence ID" value="KAB2797650.1"/>
    <property type="molecule type" value="Genomic_DNA"/>
</dbReference>
<dbReference type="Gene3D" id="3.30.2310.20">
    <property type="entry name" value="RelE-like"/>
    <property type="match status" value="1"/>
</dbReference>
<dbReference type="PIRSF" id="PIRSF029218">
    <property type="entry name" value="ParE"/>
    <property type="match status" value="1"/>
</dbReference>
<dbReference type="PANTHER" id="PTHR33755">
    <property type="entry name" value="TOXIN PARE1-RELATED"/>
    <property type="match status" value="1"/>
</dbReference>
<dbReference type="Pfam" id="PF05016">
    <property type="entry name" value="ParE_toxin"/>
    <property type="match status" value="1"/>
</dbReference>
<proteinExistence type="inferred from homology"/>
<evidence type="ECO:0000313" key="5">
    <source>
        <dbReference type="EMBL" id="KAB2797650.1"/>
    </source>
</evidence>
<name>A0A6I0DUA7_BRUAN</name>
<protein>
    <recommendedName>
        <fullName evidence="3">Toxin</fullName>
    </recommendedName>
</protein>
<accession>A0A6I0DUA7</accession>
<dbReference type="Proteomes" id="UP000481876">
    <property type="component" value="Unassembled WGS sequence"/>
</dbReference>
<organism evidence="5 6">
    <name type="scientific">Brucella anthropi</name>
    <name type="common">Ochrobactrum anthropi</name>
    <dbReference type="NCBI Taxonomy" id="529"/>
    <lineage>
        <taxon>Bacteria</taxon>
        <taxon>Pseudomonadati</taxon>
        <taxon>Pseudomonadota</taxon>
        <taxon>Alphaproteobacteria</taxon>
        <taxon>Hyphomicrobiales</taxon>
        <taxon>Brucellaceae</taxon>
        <taxon>Brucella/Ochrobactrum group</taxon>
        <taxon>Brucella</taxon>
    </lineage>
</organism>
<dbReference type="InterPro" id="IPR051803">
    <property type="entry name" value="TA_system_RelE-like_toxin"/>
</dbReference>
<dbReference type="AlphaFoldDB" id="A0A6I0DUA7"/>
<keyword evidence="2" id="KW-1277">Toxin-antitoxin system</keyword>
<evidence type="ECO:0000313" key="7">
    <source>
        <dbReference type="Proteomes" id="UP000481876"/>
    </source>
</evidence>
<dbReference type="InterPro" id="IPR007712">
    <property type="entry name" value="RelE/ParE_toxin"/>
</dbReference>
<dbReference type="RefSeq" id="WP_151576736.1">
    <property type="nucleotide sequence ID" value="NZ_CP103346.1"/>
</dbReference>
<dbReference type="EMBL" id="WBWS01000036">
    <property type="protein sequence ID" value="KAB2761406.1"/>
    <property type="molecule type" value="Genomic_DNA"/>
</dbReference>
<sequence length="97" mass="11188">MEFKLSVLAEDDIIAIAEQGIAMFGPVQAKRYHAELFNTLDLIANNPQIARAREEISPPVRVHPFKAHLIIYQIETDGMVFVIRVRHAFEDWVRDPF</sequence>
<comment type="similarity">
    <text evidence="1 3">Belongs to the RelE toxin family.</text>
</comment>
<comment type="caution">
    <text evidence="5">The sequence shown here is derived from an EMBL/GenBank/DDBJ whole genome shotgun (WGS) entry which is preliminary data.</text>
</comment>
<dbReference type="PANTHER" id="PTHR33755:SF9">
    <property type="entry name" value="TOXIN PARE1"/>
    <property type="match status" value="1"/>
</dbReference>
<evidence type="ECO:0000313" key="4">
    <source>
        <dbReference type="EMBL" id="KAB2761406.1"/>
    </source>
</evidence>
<reference evidence="6 7" key="1">
    <citation type="submission" date="2019-09" db="EMBL/GenBank/DDBJ databases">
        <title>Taxonomic organization of the family Brucellaceae based on a phylogenomic approach.</title>
        <authorList>
            <person name="Leclercq S."/>
            <person name="Cloeckaert A."/>
            <person name="Zygmunt M.S."/>
        </authorList>
    </citation>
    <scope>NUCLEOTIDE SEQUENCE [LARGE SCALE GENOMIC DNA]</scope>
    <source>
        <strain evidence="5 6">CCUG 34461</strain>
        <strain evidence="4 7">LMG 3313</strain>
    </source>
</reference>
<evidence type="ECO:0000256" key="1">
    <source>
        <dbReference type="ARBA" id="ARBA00006226"/>
    </source>
</evidence>
<dbReference type="Proteomes" id="UP000441102">
    <property type="component" value="Unassembled WGS sequence"/>
</dbReference>
<evidence type="ECO:0000256" key="2">
    <source>
        <dbReference type="ARBA" id="ARBA00022649"/>
    </source>
</evidence>